<comment type="caution">
    <text evidence="2">The sequence shown here is derived from an EMBL/GenBank/DDBJ whole genome shotgun (WGS) entry which is preliminary data.</text>
</comment>
<evidence type="ECO:0000256" key="1">
    <source>
        <dbReference type="SAM" id="MobiDB-lite"/>
    </source>
</evidence>
<dbReference type="AlphaFoldDB" id="A0A511D4T6"/>
<accession>A0A511D4T6</accession>
<protein>
    <submittedName>
        <fullName evidence="2">Uncharacterized protein</fullName>
    </submittedName>
</protein>
<sequence length="101" mass="11159">MSPGSAQERSFQPPRVGSGRRRHLLATGASRSSVAPRRAGHLTRDGWSRPARGRAGTTRVGWCPPARSDGEMEPAADRPMAERFDKNMIDKDEYPQTQEAK</sequence>
<evidence type="ECO:0000313" key="3">
    <source>
        <dbReference type="Proteomes" id="UP000321328"/>
    </source>
</evidence>
<dbReference type="STRING" id="1123024.GCA_000423625_04540"/>
<evidence type="ECO:0000313" key="2">
    <source>
        <dbReference type="EMBL" id="GEL19785.1"/>
    </source>
</evidence>
<reference evidence="2 3" key="1">
    <citation type="submission" date="2019-07" db="EMBL/GenBank/DDBJ databases">
        <title>Whole genome shotgun sequence of Pseudonocardia asaccharolytica NBRC 16224.</title>
        <authorList>
            <person name="Hosoyama A."/>
            <person name="Uohara A."/>
            <person name="Ohji S."/>
            <person name="Ichikawa N."/>
        </authorList>
    </citation>
    <scope>NUCLEOTIDE SEQUENCE [LARGE SCALE GENOMIC DNA]</scope>
    <source>
        <strain evidence="2 3">NBRC 16224</strain>
    </source>
</reference>
<feature type="region of interest" description="Disordered" evidence="1">
    <location>
        <begin position="1"/>
        <end position="101"/>
    </location>
</feature>
<keyword evidence="3" id="KW-1185">Reference proteome</keyword>
<name>A0A511D4T6_9PSEU</name>
<feature type="compositionally biased region" description="Polar residues" evidence="1">
    <location>
        <begin position="1"/>
        <end position="10"/>
    </location>
</feature>
<dbReference type="EMBL" id="BJVI01000046">
    <property type="protein sequence ID" value="GEL19785.1"/>
    <property type="molecule type" value="Genomic_DNA"/>
</dbReference>
<gene>
    <name evidence="2" type="ORF">PA7_36220</name>
</gene>
<organism evidence="2 3">
    <name type="scientific">Pseudonocardia asaccharolytica DSM 44247 = NBRC 16224</name>
    <dbReference type="NCBI Taxonomy" id="1123024"/>
    <lineage>
        <taxon>Bacteria</taxon>
        <taxon>Bacillati</taxon>
        <taxon>Actinomycetota</taxon>
        <taxon>Actinomycetes</taxon>
        <taxon>Pseudonocardiales</taxon>
        <taxon>Pseudonocardiaceae</taxon>
        <taxon>Pseudonocardia</taxon>
    </lineage>
</organism>
<proteinExistence type="predicted"/>
<feature type="compositionally biased region" description="Basic and acidic residues" evidence="1">
    <location>
        <begin position="75"/>
        <end position="101"/>
    </location>
</feature>
<dbReference type="Proteomes" id="UP000321328">
    <property type="component" value="Unassembled WGS sequence"/>
</dbReference>